<feature type="region of interest" description="Disordered" evidence="1">
    <location>
        <begin position="1"/>
        <end position="37"/>
    </location>
</feature>
<dbReference type="PANTHER" id="PTHR14336">
    <property type="entry name" value="TANDEM PH DOMAIN CONTAINING PROTEIN"/>
    <property type="match status" value="1"/>
</dbReference>
<dbReference type="RefSeq" id="XP_049265034.1">
    <property type="nucleotide sequence ID" value="XM_049405361.1"/>
</dbReference>
<dbReference type="GeneID" id="73468485"/>
<dbReference type="SMART" id="SM00233">
    <property type="entry name" value="PH"/>
    <property type="match status" value="2"/>
</dbReference>
<dbReference type="CDD" id="cd13299">
    <property type="entry name" value="PH2_PH_fungal"/>
    <property type="match status" value="1"/>
</dbReference>
<dbReference type="OrthoDB" id="2157866at2759"/>
<dbReference type="Proteomes" id="UP000694255">
    <property type="component" value="Unassembled WGS sequence"/>
</dbReference>
<sequence length="414" mass="47411">MSKSQTSSRNNSATQIDPLGSNQLASSRPMAPPNPFDNNQVLISSILYKRSPTTRQWKRKWVVLRQCQLSYYKDSREHKADKVYNYHNLLSFNIIPDNNRFHFAIYTNKKIIHFKADNEDVFNFWINGLEKFFQERDNNVGEGTEEEGEADDENVEGDEDDQESENEENETVRQQQQQEQQENAQVEPNENKVDNTSPNDTTFPSVTTATTKPQDGFASTAEYSGGEDFSLSEGGVTPDVPLTPIKVIRSPKIGKLQIQPEETEEDLKITSPTTPIPKATTEDNSTTVRKTSTASIQSIPEYNIEQGYVQLLKHNKIFEHQWKRTWLVLTNKRLLFYKDKSKQDDNNVPFKVFKVNDIHDVIELDPLSKTKLWCLLIITPLKRIRISCGNEDDMAKWFSGLKAISVANKRNSLG</sequence>
<feature type="region of interest" description="Disordered" evidence="1">
    <location>
        <begin position="260"/>
        <end position="292"/>
    </location>
</feature>
<feature type="compositionally biased region" description="Polar residues" evidence="1">
    <location>
        <begin position="1"/>
        <end position="26"/>
    </location>
</feature>
<dbReference type="Pfam" id="PF00169">
    <property type="entry name" value="PH"/>
    <property type="match status" value="2"/>
</dbReference>
<name>A0A8J5URN8_9ASCO</name>
<feature type="compositionally biased region" description="Acidic residues" evidence="1">
    <location>
        <begin position="143"/>
        <end position="169"/>
    </location>
</feature>
<dbReference type="PROSITE" id="PS50003">
    <property type="entry name" value="PH_DOMAIN"/>
    <property type="match status" value="2"/>
</dbReference>
<reference evidence="3 4" key="1">
    <citation type="journal article" date="2021" name="DNA Res.">
        <title>Genome analysis of Candida subhashii reveals its hybrid nature and dual mitochondrial genome conformations.</title>
        <authorList>
            <person name="Mixao V."/>
            <person name="Hegedusova E."/>
            <person name="Saus E."/>
            <person name="Pryszcz L.P."/>
            <person name="Cillingova A."/>
            <person name="Nosek J."/>
            <person name="Gabaldon T."/>
        </authorList>
    </citation>
    <scope>NUCLEOTIDE SEQUENCE [LARGE SCALE GENOMIC DNA]</scope>
    <source>
        <strain evidence="3 4">CBS 10753</strain>
    </source>
</reference>
<evidence type="ECO:0000259" key="2">
    <source>
        <dbReference type="PROSITE" id="PS50003"/>
    </source>
</evidence>
<accession>A0A8J5URN8</accession>
<gene>
    <name evidence="3" type="ORF">J8A68_001684</name>
</gene>
<organism evidence="3 4">
    <name type="scientific">[Candida] subhashii</name>
    <dbReference type="NCBI Taxonomy" id="561895"/>
    <lineage>
        <taxon>Eukaryota</taxon>
        <taxon>Fungi</taxon>
        <taxon>Dikarya</taxon>
        <taxon>Ascomycota</taxon>
        <taxon>Saccharomycotina</taxon>
        <taxon>Pichiomycetes</taxon>
        <taxon>Debaryomycetaceae</taxon>
        <taxon>Spathaspora</taxon>
    </lineage>
</organism>
<evidence type="ECO:0000313" key="3">
    <source>
        <dbReference type="EMBL" id="KAG7664802.1"/>
    </source>
</evidence>
<comment type="caution">
    <text evidence="3">The sequence shown here is derived from an EMBL/GenBank/DDBJ whole genome shotgun (WGS) entry which is preliminary data.</text>
</comment>
<dbReference type="AlphaFoldDB" id="A0A8J5URN8"/>
<feature type="domain" description="PH" evidence="2">
    <location>
        <begin position="302"/>
        <end position="406"/>
    </location>
</feature>
<dbReference type="EMBL" id="JAGSYN010000064">
    <property type="protein sequence ID" value="KAG7664802.1"/>
    <property type="molecule type" value="Genomic_DNA"/>
</dbReference>
<evidence type="ECO:0000256" key="1">
    <source>
        <dbReference type="SAM" id="MobiDB-lite"/>
    </source>
</evidence>
<feature type="compositionally biased region" description="Polar residues" evidence="1">
    <location>
        <begin position="282"/>
        <end position="292"/>
    </location>
</feature>
<protein>
    <recommendedName>
        <fullName evidence="2">PH domain-containing protein</fullName>
    </recommendedName>
</protein>
<feature type="compositionally biased region" description="Low complexity" evidence="1">
    <location>
        <begin position="172"/>
        <end position="188"/>
    </location>
</feature>
<dbReference type="InterPro" id="IPR001849">
    <property type="entry name" value="PH_domain"/>
</dbReference>
<feature type="region of interest" description="Disordered" evidence="1">
    <location>
        <begin position="140"/>
        <end position="238"/>
    </location>
</feature>
<feature type="domain" description="PH" evidence="2">
    <location>
        <begin position="40"/>
        <end position="134"/>
    </location>
</feature>
<dbReference type="InterPro" id="IPR051707">
    <property type="entry name" value="PI-Interact_SigTrans_Reg"/>
</dbReference>
<evidence type="ECO:0000313" key="4">
    <source>
        <dbReference type="Proteomes" id="UP000694255"/>
    </source>
</evidence>
<keyword evidence="4" id="KW-1185">Reference proteome</keyword>
<feature type="compositionally biased region" description="Polar residues" evidence="1">
    <location>
        <begin position="194"/>
        <end position="213"/>
    </location>
</feature>
<proteinExistence type="predicted"/>
<dbReference type="PANTHER" id="PTHR14336:SF8">
    <property type="entry name" value="PROTEIN OPY1"/>
    <property type="match status" value="1"/>
</dbReference>
<dbReference type="CDD" id="cd13298">
    <property type="entry name" value="PH1_PH_fungal"/>
    <property type="match status" value="1"/>
</dbReference>